<dbReference type="Gene3D" id="3.30.700.10">
    <property type="entry name" value="Glycoprotein, Type 4 Pilin"/>
    <property type="match status" value="1"/>
</dbReference>
<evidence type="ECO:0000256" key="1">
    <source>
        <dbReference type="ARBA" id="ARBA00004241"/>
    </source>
</evidence>
<sequence length="140" mass="14486">MKKILSRLKNDQRGLTLVELLAVVVILAIVSSIAVVTIGNVIDNSKKDAHIANAQQLIAAAKIAEAEGVEITASGISADSLNTLSPLTDPWNKGSYSTATVSKSGSTYSATLSAKTADSKCKIAGTSEADLNKGRKTVCP</sequence>
<evidence type="ECO:0000313" key="5">
    <source>
        <dbReference type="Proteomes" id="UP001597301"/>
    </source>
</evidence>
<name>A0ABW4KR98_9BACI</name>
<dbReference type="PROSITE" id="PS00409">
    <property type="entry name" value="PROKAR_NTER_METHYL"/>
    <property type="match status" value="1"/>
</dbReference>
<keyword evidence="2" id="KW-0178">Competence</keyword>
<dbReference type="Proteomes" id="UP001597301">
    <property type="component" value="Unassembled WGS sequence"/>
</dbReference>
<dbReference type="EMBL" id="JBHUEO010000120">
    <property type="protein sequence ID" value="MFD1708775.1"/>
    <property type="molecule type" value="Genomic_DNA"/>
</dbReference>
<keyword evidence="3" id="KW-1133">Transmembrane helix</keyword>
<keyword evidence="5" id="KW-1185">Reference proteome</keyword>
<dbReference type="Pfam" id="PF07963">
    <property type="entry name" value="N_methyl"/>
    <property type="match status" value="1"/>
</dbReference>
<keyword evidence="3" id="KW-0812">Transmembrane</keyword>
<comment type="caution">
    <text evidence="4">The sequence shown here is derived from an EMBL/GenBank/DDBJ whole genome shotgun (WGS) entry which is preliminary data.</text>
</comment>
<dbReference type="InterPro" id="IPR045584">
    <property type="entry name" value="Pilin-like"/>
</dbReference>
<reference evidence="5" key="1">
    <citation type="journal article" date="2019" name="Int. J. Syst. Evol. Microbiol.">
        <title>The Global Catalogue of Microorganisms (GCM) 10K type strain sequencing project: providing services to taxonomists for standard genome sequencing and annotation.</title>
        <authorList>
            <consortium name="The Broad Institute Genomics Platform"/>
            <consortium name="The Broad Institute Genome Sequencing Center for Infectious Disease"/>
            <person name="Wu L."/>
            <person name="Ma J."/>
        </authorList>
    </citation>
    <scope>NUCLEOTIDE SEQUENCE [LARGE SCALE GENOMIC DNA]</scope>
    <source>
        <strain evidence="5">CGMCC 1.12295</strain>
    </source>
</reference>
<evidence type="ECO:0000256" key="3">
    <source>
        <dbReference type="SAM" id="Phobius"/>
    </source>
</evidence>
<dbReference type="RefSeq" id="WP_380776545.1">
    <property type="nucleotide sequence ID" value="NZ_JBHUEO010000120.1"/>
</dbReference>
<comment type="subcellular location">
    <subcellularLocation>
        <location evidence="1">Cell surface</location>
    </subcellularLocation>
</comment>
<feature type="transmembrane region" description="Helical" evidence="3">
    <location>
        <begin position="20"/>
        <end position="42"/>
    </location>
</feature>
<evidence type="ECO:0000313" key="4">
    <source>
        <dbReference type="EMBL" id="MFD1708775.1"/>
    </source>
</evidence>
<dbReference type="SUPFAM" id="SSF54523">
    <property type="entry name" value="Pili subunits"/>
    <property type="match status" value="1"/>
</dbReference>
<organism evidence="4 5">
    <name type="scientific">Siminovitchia sediminis</name>
    <dbReference type="NCBI Taxonomy" id="1274353"/>
    <lineage>
        <taxon>Bacteria</taxon>
        <taxon>Bacillati</taxon>
        <taxon>Bacillota</taxon>
        <taxon>Bacilli</taxon>
        <taxon>Bacillales</taxon>
        <taxon>Bacillaceae</taxon>
        <taxon>Siminovitchia</taxon>
    </lineage>
</organism>
<keyword evidence="3" id="KW-0472">Membrane</keyword>
<evidence type="ECO:0000256" key="2">
    <source>
        <dbReference type="ARBA" id="ARBA00023287"/>
    </source>
</evidence>
<protein>
    <submittedName>
        <fullName evidence="4">Type II secretion system protein</fullName>
    </submittedName>
</protein>
<accession>A0ABW4KR98</accession>
<dbReference type="InterPro" id="IPR012902">
    <property type="entry name" value="N_methyl_site"/>
</dbReference>
<gene>
    <name evidence="4" type="ORF">ACFSCZ_19045</name>
</gene>
<proteinExistence type="predicted"/>
<dbReference type="NCBIfam" id="TIGR02532">
    <property type="entry name" value="IV_pilin_GFxxxE"/>
    <property type="match status" value="1"/>
</dbReference>